<dbReference type="Gene3D" id="2.30.39.10">
    <property type="entry name" value="Alpha-1-antitrypsin, domain 1"/>
    <property type="match status" value="1"/>
</dbReference>
<dbReference type="GO" id="GO:0004867">
    <property type="term" value="F:serine-type endopeptidase inhibitor activity"/>
    <property type="evidence" value="ECO:0007669"/>
    <property type="project" value="InterPro"/>
</dbReference>
<dbReference type="Gene3D" id="3.30.497.10">
    <property type="entry name" value="Antithrombin, subunit I, domain 2"/>
    <property type="match status" value="1"/>
</dbReference>
<evidence type="ECO:0000259" key="3">
    <source>
        <dbReference type="SMART" id="SM00093"/>
    </source>
</evidence>
<dbReference type="InterPro" id="IPR042178">
    <property type="entry name" value="Serpin_sf_1"/>
</dbReference>
<dbReference type="CDD" id="cd00172">
    <property type="entry name" value="serpin"/>
    <property type="match status" value="1"/>
</dbReference>
<protein>
    <submittedName>
        <fullName evidence="4">Alpha-1-antitrypsin</fullName>
    </submittedName>
</protein>
<name>A0A0C2MJU8_THEKT</name>
<dbReference type="AlphaFoldDB" id="A0A0C2MJU8"/>
<dbReference type="OMA" id="RGQKASM"/>
<dbReference type="GO" id="GO:0005615">
    <property type="term" value="C:extracellular space"/>
    <property type="evidence" value="ECO:0007669"/>
    <property type="project" value="InterPro"/>
</dbReference>
<dbReference type="InterPro" id="IPR042185">
    <property type="entry name" value="Serpin_sf_2"/>
</dbReference>
<feature type="domain" description="Serpin" evidence="3">
    <location>
        <begin position="11"/>
        <end position="372"/>
    </location>
</feature>
<dbReference type="SMART" id="SM00093">
    <property type="entry name" value="SERPIN"/>
    <property type="match status" value="1"/>
</dbReference>
<comment type="caution">
    <text evidence="4">The sequence shown here is derived from an EMBL/GenBank/DDBJ whole genome shotgun (WGS) entry which is preliminary data.</text>
</comment>
<proteinExistence type="inferred from homology"/>
<dbReference type="InterPro" id="IPR023796">
    <property type="entry name" value="Serpin_dom"/>
</dbReference>
<comment type="similarity">
    <text evidence="1 2">Belongs to the serpin family.</text>
</comment>
<dbReference type="InterPro" id="IPR023795">
    <property type="entry name" value="Serpin_CS"/>
</dbReference>
<dbReference type="PANTHER" id="PTHR11461">
    <property type="entry name" value="SERINE PROTEASE INHIBITOR, SERPIN"/>
    <property type="match status" value="1"/>
</dbReference>
<dbReference type="EMBL" id="JWZT01005178">
    <property type="protein sequence ID" value="KII61911.1"/>
    <property type="molecule type" value="Genomic_DNA"/>
</dbReference>
<evidence type="ECO:0000256" key="1">
    <source>
        <dbReference type="ARBA" id="ARBA00009500"/>
    </source>
</evidence>
<dbReference type="InterPro" id="IPR000215">
    <property type="entry name" value="Serpin_fam"/>
</dbReference>
<dbReference type="InterPro" id="IPR036186">
    <property type="entry name" value="Serpin_sf"/>
</dbReference>
<dbReference type="Proteomes" id="UP000031668">
    <property type="component" value="Unassembled WGS sequence"/>
</dbReference>
<evidence type="ECO:0000313" key="5">
    <source>
        <dbReference type="Proteomes" id="UP000031668"/>
    </source>
</evidence>
<dbReference type="PROSITE" id="PS00284">
    <property type="entry name" value="SERPIN"/>
    <property type="match status" value="1"/>
</dbReference>
<sequence>MSADLVNEFTRTVFNHLFAAQNSTGNIAFSGLSLYSLMAVINLGLGGRSREQLSSFLNRRFTQLFDESLFNPPEDMQACYNDRELIKSVSELSYYVFHCCGIFDPYRSTSKQFFDLNIQVLSLRHQNMIAPTRNEWINNKIYGLMNNLLKDSLDSDSQLVFINTLFFNNNWFIPFNIEDTKQEIFRDDKDRPLMVSMMNHEDYYQIYVDYPHDVTVLFIPLKQVYVYGVVVLPREGYALKDMIKNFRWDEVHDYYRKSEWRTIHLKMPKFKICSENNLINALALFDITDIFNEDVADLRVMIKSKGYIEKLAQLAIVSIDENGEKPEAPTKNRVTYDASLSYENFAIDRPFLFLIYAHSTKQILFSMAVTNPNKE</sequence>
<keyword evidence="5" id="KW-1185">Reference proteome</keyword>
<dbReference type="OrthoDB" id="1063785at2759"/>
<evidence type="ECO:0000256" key="2">
    <source>
        <dbReference type="RuleBase" id="RU000411"/>
    </source>
</evidence>
<reference evidence="4 5" key="1">
    <citation type="journal article" date="2014" name="Genome Biol. Evol.">
        <title>The genome of the myxosporean Thelohanellus kitauei shows adaptations to nutrient acquisition within its fish host.</title>
        <authorList>
            <person name="Yang Y."/>
            <person name="Xiong J."/>
            <person name="Zhou Z."/>
            <person name="Huo F."/>
            <person name="Miao W."/>
            <person name="Ran C."/>
            <person name="Liu Y."/>
            <person name="Zhang J."/>
            <person name="Feng J."/>
            <person name="Wang M."/>
            <person name="Wang M."/>
            <person name="Wang L."/>
            <person name="Yao B."/>
        </authorList>
    </citation>
    <scope>NUCLEOTIDE SEQUENCE [LARGE SCALE GENOMIC DNA]</scope>
    <source>
        <strain evidence="4">Wuqing</strain>
    </source>
</reference>
<dbReference type="PANTHER" id="PTHR11461:SF211">
    <property type="entry name" value="GH10112P-RELATED"/>
    <property type="match status" value="1"/>
</dbReference>
<gene>
    <name evidence="4" type="ORF">RF11_05433</name>
</gene>
<accession>A0A0C2MJU8</accession>
<evidence type="ECO:0000313" key="4">
    <source>
        <dbReference type="EMBL" id="KII61911.1"/>
    </source>
</evidence>
<dbReference type="Pfam" id="PF00079">
    <property type="entry name" value="Serpin"/>
    <property type="match status" value="1"/>
</dbReference>
<organism evidence="4 5">
    <name type="scientific">Thelohanellus kitauei</name>
    <name type="common">Myxosporean</name>
    <dbReference type="NCBI Taxonomy" id="669202"/>
    <lineage>
        <taxon>Eukaryota</taxon>
        <taxon>Metazoa</taxon>
        <taxon>Cnidaria</taxon>
        <taxon>Myxozoa</taxon>
        <taxon>Myxosporea</taxon>
        <taxon>Bivalvulida</taxon>
        <taxon>Platysporina</taxon>
        <taxon>Myxobolidae</taxon>
        <taxon>Thelohanellus</taxon>
    </lineage>
</organism>
<dbReference type="SUPFAM" id="SSF56574">
    <property type="entry name" value="Serpins"/>
    <property type="match status" value="1"/>
</dbReference>